<feature type="region of interest" description="Disordered" evidence="1">
    <location>
        <begin position="412"/>
        <end position="434"/>
    </location>
</feature>
<dbReference type="InParanoid" id="A0A1Y2EGV5"/>
<evidence type="ECO:0000313" key="3">
    <source>
        <dbReference type="Proteomes" id="UP000193467"/>
    </source>
</evidence>
<evidence type="ECO:0000256" key="1">
    <source>
        <dbReference type="SAM" id="MobiDB-lite"/>
    </source>
</evidence>
<comment type="caution">
    <text evidence="2">The sequence shown here is derived from an EMBL/GenBank/DDBJ whole genome shotgun (WGS) entry which is preliminary data.</text>
</comment>
<dbReference type="Proteomes" id="UP000193467">
    <property type="component" value="Unassembled WGS sequence"/>
</dbReference>
<name>A0A1Y2EGV5_9BASI</name>
<gene>
    <name evidence="2" type="ORF">BCR35DRAFT_307881</name>
</gene>
<dbReference type="AlphaFoldDB" id="A0A1Y2EGV5"/>
<organism evidence="2 3">
    <name type="scientific">Leucosporidium creatinivorum</name>
    <dbReference type="NCBI Taxonomy" id="106004"/>
    <lineage>
        <taxon>Eukaryota</taxon>
        <taxon>Fungi</taxon>
        <taxon>Dikarya</taxon>
        <taxon>Basidiomycota</taxon>
        <taxon>Pucciniomycotina</taxon>
        <taxon>Microbotryomycetes</taxon>
        <taxon>Leucosporidiales</taxon>
        <taxon>Leucosporidium</taxon>
    </lineage>
</organism>
<proteinExistence type="predicted"/>
<keyword evidence="3" id="KW-1185">Reference proteome</keyword>
<accession>A0A1Y2EGV5</accession>
<sequence>MELDNDATDSLSALMDDSEGVDGDPAPYVLASTASGGQRLPRLPDDVLALIFAPKHFDKVAECVGVSATCRAFYPYGQRLLWGLKGLRVTLGSALLQLQLEAFFDQPRMRPLVKRLRLWLDNTASSDAGRSQRARDMLTTMDDLAYRLSHLESLRLDGPENAQPSLEDILGRAFNFPLLEELELGRWATAANAGRRLPCSLSTVYRAFDVWPSLRSLALDIPLLLDSRTPQNTSLALRHLSFGADFDLPFDAIDHLLSATKPHLTSFAFTGRDALFLDVFTRLHEPGWRLKRLHLGAKSSSPLFNLGVGSQLPTNDLFERFTNAPHPSEKLLGPSTRCRRVLVRSSAYASNVEDQVCGGKTSEGRDGLFGEAVGAEGSARGIGVHRERGEGGGNEVRGIGYSVRARREVNYLRRSPSPKSARPEAVQGNGDGNGVGQLPAAMIMLFPIPQHDRTLDQAS</sequence>
<evidence type="ECO:0000313" key="2">
    <source>
        <dbReference type="EMBL" id="ORY70801.1"/>
    </source>
</evidence>
<reference evidence="2 3" key="1">
    <citation type="submission" date="2016-07" db="EMBL/GenBank/DDBJ databases">
        <title>Pervasive Adenine N6-methylation of Active Genes in Fungi.</title>
        <authorList>
            <consortium name="DOE Joint Genome Institute"/>
            <person name="Mondo S.J."/>
            <person name="Dannebaum R.O."/>
            <person name="Kuo R.C."/>
            <person name="Labutti K."/>
            <person name="Haridas S."/>
            <person name="Kuo A."/>
            <person name="Salamov A."/>
            <person name="Ahrendt S.R."/>
            <person name="Lipzen A."/>
            <person name="Sullivan W."/>
            <person name="Andreopoulos W.B."/>
            <person name="Clum A."/>
            <person name="Lindquist E."/>
            <person name="Daum C."/>
            <person name="Ramamoorthy G.K."/>
            <person name="Gryganskyi A."/>
            <person name="Culley D."/>
            <person name="Magnuson J.K."/>
            <person name="James T.Y."/>
            <person name="O'Malley M.A."/>
            <person name="Stajich J.E."/>
            <person name="Spatafora J.W."/>
            <person name="Visel A."/>
            <person name="Grigoriev I.V."/>
        </authorList>
    </citation>
    <scope>NUCLEOTIDE SEQUENCE [LARGE SCALE GENOMIC DNA]</scope>
    <source>
        <strain evidence="2 3">62-1032</strain>
    </source>
</reference>
<protein>
    <submittedName>
        <fullName evidence="2">Uncharacterized protein</fullName>
    </submittedName>
</protein>
<dbReference type="EMBL" id="MCGR01000054">
    <property type="protein sequence ID" value="ORY70801.1"/>
    <property type="molecule type" value="Genomic_DNA"/>
</dbReference>